<feature type="domain" description="Paraneoplastic antigen Ma-like C-terminal" evidence="2">
    <location>
        <begin position="134"/>
        <end position="257"/>
    </location>
</feature>
<protein>
    <recommendedName>
        <fullName evidence="2">Paraneoplastic antigen Ma-like C-terminal domain-containing protein</fullName>
    </recommendedName>
</protein>
<feature type="compositionally biased region" description="Basic and acidic residues" evidence="1">
    <location>
        <begin position="356"/>
        <end position="368"/>
    </location>
</feature>
<feature type="region of interest" description="Disordered" evidence="1">
    <location>
        <begin position="341"/>
        <end position="456"/>
    </location>
</feature>
<evidence type="ECO:0000259" key="2">
    <source>
        <dbReference type="Pfam" id="PF14893"/>
    </source>
</evidence>
<name>A0A9D4HFV0_DREPO</name>
<sequence>MDELRITTPIQRIKDMKTETGSTHKDDAELEDMRKRVEKLKVSESRMKEEIEQTHARRKQEQDDSLRIRQEEMRKLREQEQQLMQNIQQHEETLSSLNEAKPKTDVERLKDVHQPMNNENKEIFKGKYIKPTLPRLSEESFEEWKLEVEVMMASRLYCPDALLHAVRNSISNSSRNMRRVLPTVRTKASTKEILEKLENIYGDRRPGESHLAEFYRAKQGPDENVADWGVRIENIIQMAVKKGQIDSHQTDTMLCKRFWKYLYNERLKLSTRLFYESCKSFEELRKHVRIEESEMNIDTERMISQATKESKANLNKISTVDEQLHILRDLVRRMDRLEHDLVESRSQHRNGNTPGGDDRTNRSDNWRDHWRRSGNQGHDNYRRYDESAPRGQWNRNNRGNRGNNSNYTNHGDRSDRQRPQQQHGRDIPPLNRDVNQNENGYVHTSRNESKQLPLNQ</sequence>
<feature type="compositionally biased region" description="Basic and acidic residues" evidence="1">
    <location>
        <begin position="379"/>
        <end position="388"/>
    </location>
</feature>
<dbReference type="Proteomes" id="UP000828390">
    <property type="component" value="Unassembled WGS sequence"/>
</dbReference>
<organism evidence="3 4">
    <name type="scientific">Dreissena polymorpha</name>
    <name type="common">Zebra mussel</name>
    <name type="synonym">Mytilus polymorpha</name>
    <dbReference type="NCBI Taxonomy" id="45954"/>
    <lineage>
        <taxon>Eukaryota</taxon>
        <taxon>Metazoa</taxon>
        <taxon>Spiralia</taxon>
        <taxon>Lophotrochozoa</taxon>
        <taxon>Mollusca</taxon>
        <taxon>Bivalvia</taxon>
        <taxon>Autobranchia</taxon>
        <taxon>Heteroconchia</taxon>
        <taxon>Euheterodonta</taxon>
        <taxon>Imparidentia</taxon>
        <taxon>Neoheterodontei</taxon>
        <taxon>Myida</taxon>
        <taxon>Dreissenoidea</taxon>
        <taxon>Dreissenidae</taxon>
        <taxon>Dreissena</taxon>
    </lineage>
</organism>
<evidence type="ECO:0000313" key="3">
    <source>
        <dbReference type="EMBL" id="KAH3716059.1"/>
    </source>
</evidence>
<feature type="compositionally biased region" description="Low complexity" evidence="1">
    <location>
        <begin position="390"/>
        <end position="409"/>
    </location>
</feature>
<feature type="compositionally biased region" description="Basic and acidic residues" evidence="1">
    <location>
        <begin position="410"/>
        <end position="426"/>
    </location>
</feature>
<reference evidence="3" key="2">
    <citation type="submission" date="2020-11" db="EMBL/GenBank/DDBJ databases">
        <authorList>
            <person name="McCartney M.A."/>
            <person name="Auch B."/>
            <person name="Kono T."/>
            <person name="Mallez S."/>
            <person name="Becker A."/>
            <person name="Gohl D.M."/>
            <person name="Silverstein K.A.T."/>
            <person name="Koren S."/>
            <person name="Bechman K.B."/>
            <person name="Herman A."/>
            <person name="Abrahante J.E."/>
            <person name="Garbe J."/>
        </authorList>
    </citation>
    <scope>NUCLEOTIDE SEQUENCE</scope>
    <source>
        <strain evidence="3">Duluth1</strain>
        <tissue evidence="3">Whole animal</tissue>
    </source>
</reference>
<dbReference type="EMBL" id="JAIWYP010000013">
    <property type="protein sequence ID" value="KAH3716059.1"/>
    <property type="molecule type" value="Genomic_DNA"/>
</dbReference>
<gene>
    <name evidence="3" type="ORF">DPMN_058775</name>
</gene>
<proteinExistence type="predicted"/>
<comment type="caution">
    <text evidence="3">The sequence shown here is derived from an EMBL/GenBank/DDBJ whole genome shotgun (WGS) entry which is preliminary data.</text>
</comment>
<evidence type="ECO:0000256" key="1">
    <source>
        <dbReference type="SAM" id="MobiDB-lite"/>
    </source>
</evidence>
<evidence type="ECO:0000313" key="4">
    <source>
        <dbReference type="Proteomes" id="UP000828390"/>
    </source>
</evidence>
<accession>A0A9D4HFV0</accession>
<keyword evidence="4" id="KW-1185">Reference proteome</keyword>
<dbReference type="InterPro" id="IPR048270">
    <property type="entry name" value="PNMA_C"/>
</dbReference>
<dbReference type="AlphaFoldDB" id="A0A9D4HFV0"/>
<dbReference type="Pfam" id="PF14893">
    <property type="entry name" value="PNMA"/>
    <property type="match status" value="1"/>
</dbReference>
<feature type="region of interest" description="Disordered" evidence="1">
    <location>
        <begin position="40"/>
        <end position="64"/>
    </location>
</feature>
<reference evidence="3" key="1">
    <citation type="journal article" date="2019" name="bioRxiv">
        <title>The Genome of the Zebra Mussel, Dreissena polymorpha: A Resource for Invasive Species Research.</title>
        <authorList>
            <person name="McCartney M.A."/>
            <person name="Auch B."/>
            <person name="Kono T."/>
            <person name="Mallez S."/>
            <person name="Zhang Y."/>
            <person name="Obille A."/>
            <person name="Becker A."/>
            <person name="Abrahante J.E."/>
            <person name="Garbe J."/>
            <person name="Badalamenti J.P."/>
            <person name="Herman A."/>
            <person name="Mangelson H."/>
            <person name="Liachko I."/>
            <person name="Sullivan S."/>
            <person name="Sone E.D."/>
            <person name="Koren S."/>
            <person name="Silverstein K.A.T."/>
            <person name="Beckman K.B."/>
            <person name="Gohl D.M."/>
        </authorList>
    </citation>
    <scope>NUCLEOTIDE SEQUENCE</scope>
    <source>
        <strain evidence="3">Duluth1</strain>
        <tissue evidence="3">Whole animal</tissue>
    </source>
</reference>
<feature type="compositionally biased region" description="Polar residues" evidence="1">
    <location>
        <begin position="433"/>
        <end position="456"/>
    </location>
</feature>